<dbReference type="EMBL" id="FTNK01000004">
    <property type="protein sequence ID" value="SIQ83715.1"/>
    <property type="molecule type" value="Genomic_DNA"/>
</dbReference>
<dbReference type="InterPro" id="IPR056112">
    <property type="entry name" value="DUF7695"/>
</dbReference>
<dbReference type="Proteomes" id="UP000186666">
    <property type="component" value="Unassembled WGS sequence"/>
</dbReference>
<accession>A0ABY1JWD1</accession>
<keyword evidence="3" id="KW-1185">Reference proteome</keyword>
<comment type="caution">
    <text evidence="2">The sequence shown here is derived from an EMBL/GenBank/DDBJ whole genome shotgun (WGS) entry which is preliminary data.</text>
</comment>
<proteinExistence type="predicted"/>
<evidence type="ECO:0000313" key="2">
    <source>
        <dbReference type="EMBL" id="SIQ83715.1"/>
    </source>
</evidence>
<dbReference type="RefSeq" id="WP_068585311.1">
    <property type="nucleotide sequence ID" value="NZ_FTNK01000004.1"/>
</dbReference>
<sequence length="66" mass="7633">MVKIQIKRNKIRCKRCLDIVESTFVYECKFCSCGAIGVDGGREYLRRIGAFDDIKELSEWTSEPIN</sequence>
<evidence type="ECO:0000313" key="3">
    <source>
        <dbReference type="Proteomes" id="UP000186666"/>
    </source>
</evidence>
<protein>
    <recommendedName>
        <fullName evidence="1">DUF7695 domain-containing protein</fullName>
    </recommendedName>
</protein>
<name>A0ABY1JWD1_9BACL</name>
<evidence type="ECO:0000259" key="1">
    <source>
        <dbReference type="Pfam" id="PF24749"/>
    </source>
</evidence>
<gene>
    <name evidence="2" type="ORF">SAMN05421578_104278</name>
</gene>
<dbReference type="Pfam" id="PF24749">
    <property type="entry name" value="DUF7695"/>
    <property type="match status" value="1"/>
</dbReference>
<feature type="domain" description="DUF7695" evidence="1">
    <location>
        <begin position="5"/>
        <end position="60"/>
    </location>
</feature>
<reference evidence="2 3" key="1">
    <citation type="submission" date="2017-01" db="EMBL/GenBank/DDBJ databases">
        <authorList>
            <person name="Varghese N."/>
            <person name="Submissions S."/>
        </authorList>
    </citation>
    <scope>NUCLEOTIDE SEQUENCE [LARGE SCALE GENOMIC DNA]</scope>
    <source>
        <strain evidence="2 3">ATCC 23464</strain>
    </source>
</reference>
<organism evidence="2 3">
    <name type="scientific">Paenibacillus macquariensis</name>
    <dbReference type="NCBI Taxonomy" id="948756"/>
    <lineage>
        <taxon>Bacteria</taxon>
        <taxon>Bacillati</taxon>
        <taxon>Bacillota</taxon>
        <taxon>Bacilli</taxon>
        <taxon>Bacillales</taxon>
        <taxon>Paenibacillaceae</taxon>
        <taxon>Paenibacillus</taxon>
    </lineage>
</organism>